<organism evidence="2">
    <name type="scientific">uncultured Caudovirales phage</name>
    <dbReference type="NCBI Taxonomy" id="2100421"/>
    <lineage>
        <taxon>Viruses</taxon>
        <taxon>Duplodnaviria</taxon>
        <taxon>Heunggongvirae</taxon>
        <taxon>Uroviricota</taxon>
        <taxon>Caudoviricetes</taxon>
        <taxon>Peduoviridae</taxon>
        <taxon>Maltschvirus</taxon>
        <taxon>Maltschvirus maltsch</taxon>
    </lineage>
</organism>
<name>A0A6J5N3K5_9CAUD</name>
<reference evidence="2" key="1">
    <citation type="submission" date="2020-04" db="EMBL/GenBank/DDBJ databases">
        <authorList>
            <person name="Chiriac C."/>
            <person name="Salcher M."/>
            <person name="Ghai R."/>
            <person name="Kavagutti S V."/>
        </authorList>
    </citation>
    <scope>NUCLEOTIDE SEQUENCE</scope>
</reference>
<evidence type="ECO:0000313" key="5">
    <source>
        <dbReference type="EMBL" id="CAB4213371.1"/>
    </source>
</evidence>
<accession>A0A6J5N3K5</accession>
<protein>
    <submittedName>
        <fullName evidence="2">Spo0J Stage 0 sporulation protein J (Antagonist of Soj) containing ParB-like nuclease domain</fullName>
    </submittedName>
</protein>
<evidence type="ECO:0000313" key="7">
    <source>
        <dbReference type="EMBL" id="CAB5228338.1"/>
    </source>
</evidence>
<dbReference type="SUPFAM" id="SSF110849">
    <property type="entry name" value="ParB/Sulfiredoxin"/>
    <property type="match status" value="1"/>
</dbReference>
<dbReference type="EMBL" id="LR798387">
    <property type="protein sequence ID" value="CAB5228338.1"/>
    <property type="molecule type" value="Genomic_DNA"/>
</dbReference>
<dbReference type="InterPro" id="IPR036086">
    <property type="entry name" value="ParB/Sulfiredoxin_sf"/>
</dbReference>
<dbReference type="InterPro" id="IPR003115">
    <property type="entry name" value="ParB_N"/>
</dbReference>
<sequence length="213" mass="23813">MRIINESVETVDIALLKHHPRNANSGDVEAIKNSLAVNGWYGSVIVNKRSNHILAGNHRVMAAKALGWETVPVTWIDVDAKQELRILMADNRTTRLGQDDDAKLADILSELAATEIGLDGTGYSPQDLDALIGEIAQQDDQIGLSLPEKKERYLANDVRQIVLYYALERYEVVVKAFERYMEESGLEDFAEVVERLLGVEETDGNTETDEEQD</sequence>
<evidence type="ECO:0000313" key="4">
    <source>
        <dbReference type="EMBL" id="CAB4199909.1"/>
    </source>
</evidence>
<dbReference type="EMBL" id="LR797473">
    <property type="protein sequence ID" value="CAB4218705.1"/>
    <property type="molecule type" value="Genomic_DNA"/>
</dbReference>
<dbReference type="EMBL" id="LR797031">
    <property type="protein sequence ID" value="CAB4182816.1"/>
    <property type="molecule type" value="Genomic_DNA"/>
</dbReference>
<proteinExistence type="predicted"/>
<gene>
    <name evidence="3" type="ORF">UFOVP1093_19</name>
    <name evidence="4" type="ORF">UFOVP1340_18</name>
    <name evidence="5" type="ORF">UFOVP1448_5</name>
    <name evidence="7" type="ORF">UFOVP1538_30</name>
    <name evidence="6" type="ORF">UFOVP1600_31</name>
    <name evidence="2" type="ORF">UFOVP569_32</name>
</gene>
<evidence type="ECO:0000259" key="1">
    <source>
        <dbReference type="SMART" id="SM00470"/>
    </source>
</evidence>
<dbReference type="EMBL" id="LR796542">
    <property type="protein sequence ID" value="CAB4150449.1"/>
    <property type="molecule type" value="Genomic_DNA"/>
</dbReference>
<evidence type="ECO:0000313" key="6">
    <source>
        <dbReference type="EMBL" id="CAB4218705.1"/>
    </source>
</evidence>
<dbReference type="SMART" id="SM00470">
    <property type="entry name" value="ParB"/>
    <property type="match status" value="1"/>
</dbReference>
<evidence type="ECO:0000313" key="3">
    <source>
        <dbReference type="EMBL" id="CAB4182816.1"/>
    </source>
</evidence>
<dbReference type="Gene3D" id="3.90.1530.10">
    <property type="entry name" value="Conserved hypothetical protein from pyrococcus furiosus pfu- 392566-001, ParB domain"/>
    <property type="match status" value="1"/>
</dbReference>
<dbReference type="Pfam" id="PF02195">
    <property type="entry name" value="ParB_N"/>
    <property type="match status" value="1"/>
</dbReference>
<dbReference type="EMBL" id="LR797396">
    <property type="protein sequence ID" value="CAB4213371.1"/>
    <property type="molecule type" value="Genomic_DNA"/>
</dbReference>
<evidence type="ECO:0000313" key="2">
    <source>
        <dbReference type="EMBL" id="CAB4150449.1"/>
    </source>
</evidence>
<dbReference type="EMBL" id="LR797290">
    <property type="protein sequence ID" value="CAB4199909.1"/>
    <property type="molecule type" value="Genomic_DNA"/>
</dbReference>
<feature type="domain" description="ParB-like N-terminal" evidence="1">
    <location>
        <begin position="9"/>
        <end position="92"/>
    </location>
</feature>